<dbReference type="Bgee" id="FBgn0071387">
    <property type="expression patterns" value="Expressed in female reproductive system and 2 other cell types or tissues"/>
</dbReference>
<evidence type="ECO:0000313" key="2">
    <source>
        <dbReference type="Proteomes" id="UP000001819"/>
    </source>
</evidence>
<dbReference type="SMART" id="SM00382">
    <property type="entry name" value="AAA"/>
    <property type="match status" value="2"/>
</dbReference>
<dbReference type="Gene3D" id="1.10.8.60">
    <property type="match status" value="1"/>
</dbReference>
<reference evidence="3" key="1">
    <citation type="submission" date="2025-08" db="UniProtKB">
        <authorList>
            <consortium name="RefSeq"/>
        </authorList>
    </citation>
    <scope>IDENTIFICATION</scope>
    <source>
        <strain evidence="3">MV-25-SWS-2005</strain>
        <tissue evidence="3">Whole body</tissue>
    </source>
</reference>
<dbReference type="GO" id="GO:0030970">
    <property type="term" value="P:retrograde protein transport, ER to cytosol"/>
    <property type="evidence" value="ECO:0007669"/>
    <property type="project" value="TreeGrafter"/>
</dbReference>
<protein>
    <submittedName>
        <fullName evidence="3">Cell division cycle protein 48 homolog</fullName>
    </submittedName>
</protein>
<gene>
    <name evidence="3" type="primary">LOC4811910</name>
</gene>
<dbReference type="InterPro" id="IPR003593">
    <property type="entry name" value="AAA+_ATPase"/>
</dbReference>
<dbReference type="InParanoid" id="A0A6I8UBI3"/>
<dbReference type="PANTHER" id="PTHR23077">
    <property type="entry name" value="AAA-FAMILY ATPASE"/>
    <property type="match status" value="1"/>
</dbReference>
<dbReference type="GO" id="GO:0031593">
    <property type="term" value="F:polyubiquitin modification-dependent protein binding"/>
    <property type="evidence" value="ECO:0007669"/>
    <property type="project" value="TreeGrafter"/>
</dbReference>
<dbReference type="GO" id="GO:0097352">
    <property type="term" value="P:autophagosome maturation"/>
    <property type="evidence" value="ECO:0007669"/>
    <property type="project" value="TreeGrafter"/>
</dbReference>
<sequence length="729" mass="80982">MKTRINIETFPLSLVNSNDLQRCYIPDVEDSPNPTAKSYWGRCSLSNGSYAICRVVRRLGSEHCCFLDSAVTSSAQFPLTNQRLTSIESLTLVRNVMKVSCLVFANQNLPEKRPDLQLKDLAGYVKIYLRWLVLEKGCYVRLKLFSTLGIDAIQILDAPEVPDNQCYTLDNCAVMNIVDVRLAMPKYLPICTKYLSDSFEQPTEALEQLLATSKRSFLAHRFPTTALIVGPVGCGKTMLMAEFLRRHECSCFYILPNQGVIRPYPGGTESQLRKIFQAARTFKANMMPSTPIVIIIEDLELLCASSSSYSGGASQSSNNSLRIAAQFNKLIDELDPGIICLGTSSNPDHLHEHARRAGRFGREIAIEMPNEEQRGRLIKAWCQEYNMALPCGELIDHLAKNTQGYVISDLILLLSHVQKDVKVQGVSHLDKIFRKWLSHTFPSGSRATNVRVAKMTVGFEAIGGMDGLKRKLEASILAGLKHAEVFARLGLSLPKGVLLYGPPGCAKTTIAKCLAKEANMTFIATSAAEVYSPYVGCAERYITRMFHLARKNAPCLIFLDEIDSLVGRRTVSTGGGGGGGQVQLRILSTLLTEMDGIVGGSNEKHILVVAATNRPEMIDDALMRPGRFDKLIHVPAPDLRSRMALMELHGKRMPFDENLDLETIVRHTEGYSGADICNLCNEAAIQTFQRDPEATKIEMQDFEKVLYKLKSSLTQSQISAYYKFAQRSQ</sequence>
<proteinExistence type="predicted"/>
<dbReference type="GO" id="GO:0005829">
    <property type="term" value="C:cytosol"/>
    <property type="evidence" value="ECO:0007669"/>
    <property type="project" value="TreeGrafter"/>
</dbReference>
<dbReference type="Pfam" id="PF00004">
    <property type="entry name" value="AAA"/>
    <property type="match status" value="2"/>
</dbReference>
<dbReference type="InterPro" id="IPR003959">
    <property type="entry name" value="ATPase_AAA_core"/>
</dbReference>
<dbReference type="GO" id="GO:0051301">
    <property type="term" value="P:cell division"/>
    <property type="evidence" value="ECO:0007669"/>
    <property type="project" value="UniProtKB-KW"/>
</dbReference>
<dbReference type="GO" id="GO:0034098">
    <property type="term" value="C:VCP-NPL4-UFD1 AAA ATPase complex"/>
    <property type="evidence" value="ECO:0007669"/>
    <property type="project" value="TreeGrafter"/>
</dbReference>
<dbReference type="InterPro" id="IPR003960">
    <property type="entry name" value="ATPase_AAA_CS"/>
</dbReference>
<organism evidence="2 3">
    <name type="scientific">Drosophila pseudoobscura pseudoobscura</name>
    <name type="common">Fruit fly</name>
    <dbReference type="NCBI Taxonomy" id="46245"/>
    <lineage>
        <taxon>Eukaryota</taxon>
        <taxon>Metazoa</taxon>
        <taxon>Ecdysozoa</taxon>
        <taxon>Arthropoda</taxon>
        <taxon>Hexapoda</taxon>
        <taxon>Insecta</taxon>
        <taxon>Pterygota</taxon>
        <taxon>Neoptera</taxon>
        <taxon>Endopterygota</taxon>
        <taxon>Diptera</taxon>
        <taxon>Brachycera</taxon>
        <taxon>Muscomorpha</taxon>
        <taxon>Ephydroidea</taxon>
        <taxon>Drosophilidae</taxon>
        <taxon>Drosophila</taxon>
        <taxon>Sophophora</taxon>
    </lineage>
</organism>
<feature type="domain" description="AAA+ ATPase" evidence="1">
    <location>
        <begin position="222"/>
        <end position="370"/>
    </location>
</feature>
<dbReference type="AlphaFoldDB" id="A0A6I8UBI3"/>
<name>A0A6I8UBI3_DROPS</name>
<dbReference type="GO" id="GO:0051228">
    <property type="term" value="P:mitotic spindle disassembly"/>
    <property type="evidence" value="ECO:0007669"/>
    <property type="project" value="TreeGrafter"/>
</dbReference>
<dbReference type="Proteomes" id="UP000001819">
    <property type="component" value="Chromosome X"/>
</dbReference>
<dbReference type="FunFam" id="3.40.50.300:FF:001921">
    <property type="entry name" value="AAA ATPase domain-containing protein"/>
    <property type="match status" value="1"/>
</dbReference>
<evidence type="ECO:0000259" key="1">
    <source>
        <dbReference type="SMART" id="SM00382"/>
    </source>
</evidence>
<feature type="domain" description="AAA+ ATPase" evidence="1">
    <location>
        <begin position="493"/>
        <end position="638"/>
    </location>
</feature>
<dbReference type="InterPro" id="IPR027417">
    <property type="entry name" value="P-loop_NTPase"/>
</dbReference>
<dbReference type="RefSeq" id="XP_001352857.4">
    <property type="nucleotide sequence ID" value="XM_001352821.4"/>
</dbReference>
<dbReference type="Pfam" id="PF17862">
    <property type="entry name" value="AAA_lid_3"/>
    <property type="match status" value="1"/>
</dbReference>
<dbReference type="SUPFAM" id="SSF52540">
    <property type="entry name" value="P-loop containing nucleoside triphosphate hydrolases"/>
    <property type="match status" value="2"/>
</dbReference>
<dbReference type="InterPro" id="IPR050168">
    <property type="entry name" value="AAA_ATPase_domain"/>
</dbReference>
<dbReference type="PANTHER" id="PTHR23077:SF194">
    <property type="entry name" value="ATPASE FAMILY GENE 2 PROTEIN HOMOLOG B"/>
    <property type="match status" value="1"/>
</dbReference>
<dbReference type="GO" id="GO:0016887">
    <property type="term" value="F:ATP hydrolysis activity"/>
    <property type="evidence" value="ECO:0007669"/>
    <property type="project" value="InterPro"/>
</dbReference>
<keyword evidence="2" id="KW-1185">Reference proteome</keyword>
<dbReference type="GO" id="GO:0005634">
    <property type="term" value="C:nucleus"/>
    <property type="evidence" value="ECO:0007669"/>
    <property type="project" value="TreeGrafter"/>
</dbReference>
<dbReference type="GO" id="GO:0005524">
    <property type="term" value="F:ATP binding"/>
    <property type="evidence" value="ECO:0007669"/>
    <property type="project" value="InterPro"/>
</dbReference>
<dbReference type="KEGG" id="dpo:4811910"/>
<dbReference type="CDD" id="cd19511">
    <property type="entry name" value="RecA-like_CDC48_r2-like"/>
    <property type="match status" value="1"/>
</dbReference>
<dbReference type="Gene3D" id="3.40.50.300">
    <property type="entry name" value="P-loop containing nucleotide triphosphate hydrolases"/>
    <property type="match status" value="2"/>
</dbReference>
<keyword evidence="3" id="KW-0131">Cell cycle</keyword>
<dbReference type="PROSITE" id="PS00674">
    <property type="entry name" value="AAA"/>
    <property type="match status" value="1"/>
</dbReference>
<dbReference type="OMA" id="CAERFIT"/>
<keyword evidence="3" id="KW-0132">Cell division</keyword>
<evidence type="ECO:0000313" key="3">
    <source>
        <dbReference type="RefSeq" id="XP_001352857.4"/>
    </source>
</evidence>
<dbReference type="InterPro" id="IPR041569">
    <property type="entry name" value="AAA_lid_3"/>
</dbReference>
<accession>A0A6I8UBI3</accession>